<dbReference type="GO" id="GO:0015074">
    <property type="term" value="P:DNA integration"/>
    <property type="evidence" value="ECO:0007669"/>
    <property type="project" value="InterPro"/>
</dbReference>
<organism evidence="3 4">
    <name type="scientific">Triticum urartu</name>
    <name type="common">Red wild einkorn</name>
    <name type="synonym">Crithodium urartu</name>
    <dbReference type="NCBI Taxonomy" id="4572"/>
    <lineage>
        <taxon>Eukaryota</taxon>
        <taxon>Viridiplantae</taxon>
        <taxon>Streptophyta</taxon>
        <taxon>Embryophyta</taxon>
        <taxon>Tracheophyta</taxon>
        <taxon>Spermatophyta</taxon>
        <taxon>Magnoliopsida</taxon>
        <taxon>Liliopsida</taxon>
        <taxon>Poales</taxon>
        <taxon>Poaceae</taxon>
        <taxon>BOP clade</taxon>
        <taxon>Pooideae</taxon>
        <taxon>Triticodae</taxon>
        <taxon>Triticeae</taxon>
        <taxon>Triticinae</taxon>
        <taxon>Triticum</taxon>
    </lineage>
</organism>
<dbReference type="Pfam" id="PF24964">
    <property type="entry name" value="DUF7769"/>
    <property type="match status" value="1"/>
</dbReference>
<dbReference type="InterPro" id="IPR036397">
    <property type="entry name" value="RNaseH_sf"/>
</dbReference>
<keyword evidence="4" id="KW-1185">Reference proteome</keyword>
<protein>
    <recommendedName>
        <fullName evidence="5">Transposase Tc1-like domain-containing protein</fullName>
    </recommendedName>
</protein>
<name>A0A8R7UZ13_TRIUA</name>
<dbReference type="EnsemblPlants" id="TuG1812G0600003492.01.T01">
    <property type="protein sequence ID" value="TuG1812G0600003492.01.T01.cds244972"/>
    <property type="gene ID" value="TuG1812G0600003492.01"/>
</dbReference>
<proteinExistence type="predicted"/>
<dbReference type="Proteomes" id="UP000015106">
    <property type="component" value="Chromosome 6"/>
</dbReference>
<dbReference type="Gene3D" id="3.30.420.10">
    <property type="entry name" value="Ribonuclease H-like superfamily/Ribonuclease H"/>
    <property type="match status" value="1"/>
</dbReference>
<evidence type="ECO:0008006" key="5">
    <source>
        <dbReference type="Google" id="ProtNLM"/>
    </source>
</evidence>
<dbReference type="InterPro" id="IPR010982">
    <property type="entry name" value="Lambda_DNA-bd_dom_sf"/>
</dbReference>
<dbReference type="GO" id="GO:0006313">
    <property type="term" value="P:DNA transposition"/>
    <property type="evidence" value="ECO:0007669"/>
    <property type="project" value="InterPro"/>
</dbReference>
<evidence type="ECO:0000313" key="4">
    <source>
        <dbReference type="Proteomes" id="UP000015106"/>
    </source>
</evidence>
<accession>A0A8R7UZ13</accession>
<evidence type="ECO:0000313" key="3">
    <source>
        <dbReference type="EnsemblPlants" id="TuG1812G0600003492.01.T01.cds244972"/>
    </source>
</evidence>
<sequence>MLLERTSLGIMKRGVTKEVSRLTGTPQRTIQDLWNKGKLYGGMLGVLNKKPKNCGRKRISIDSETIKAVDKRKRTTIKDLANELNVSKTTVWRRLKEKKIRRHNNAIKGTLTDLNKRRRVEWCLSQFQEESLPEQPSFKGMYNVIHIDEKWFYRTKKSLKLYLADDEEEPERFTQNKNYIERVMFLAAVACPRFDVNDNVTFDGKIGIWPFTFEEVAKRDSPNRLAGTIVTKVILKVTRDVSRDFLVNKVIPAIKAKWPPSERGRPIFIQQDNARTHVNVDDPVFLAAA</sequence>
<reference evidence="3" key="3">
    <citation type="submission" date="2022-06" db="UniProtKB">
        <authorList>
            <consortium name="EnsemblPlants"/>
        </authorList>
    </citation>
    <scope>IDENTIFICATION</scope>
</reference>
<dbReference type="Gramene" id="TuG1812G0600003492.01.T01">
    <property type="protein sequence ID" value="TuG1812G0600003492.01.T01.cds244972"/>
    <property type="gene ID" value="TuG1812G0600003492.01"/>
</dbReference>
<dbReference type="AlphaFoldDB" id="A0A8R7UZ13"/>
<dbReference type="Pfam" id="PF01498">
    <property type="entry name" value="HTH_Tnp_Tc3_2"/>
    <property type="match status" value="1"/>
</dbReference>
<reference evidence="3" key="2">
    <citation type="submission" date="2018-03" db="EMBL/GenBank/DDBJ databases">
        <title>The Triticum urartu genome reveals the dynamic nature of wheat genome evolution.</title>
        <authorList>
            <person name="Ling H."/>
            <person name="Ma B."/>
            <person name="Shi X."/>
            <person name="Liu H."/>
            <person name="Dong L."/>
            <person name="Sun H."/>
            <person name="Cao Y."/>
            <person name="Gao Q."/>
            <person name="Zheng S."/>
            <person name="Li Y."/>
            <person name="Yu Y."/>
            <person name="Du H."/>
            <person name="Qi M."/>
            <person name="Li Y."/>
            <person name="Yu H."/>
            <person name="Cui Y."/>
            <person name="Wang N."/>
            <person name="Chen C."/>
            <person name="Wu H."/>
            <person name="Zhao Y."/>
            <person name="Zhang J."/>
            <person name="Li Y."/>
            <person name="Zhou W."/>
            <person name="Zhang B."/>
            <person name="Hu W."/>
            <person name="Eijk M."/>
            <person name="Tang J."/>
            <person name="Witsenboer H."/>
            <person name="Zhao S."/>
            <person name="Li Z."/>
            <person name="Zhang A."/>
            <person name="Wang D."/>
            <person name="Liang C."/>
        </authorList>
    </citation>
    <scope>NUCLEOTIDE SEQUENCE [LARGE SCALE GENOMIC DNA]</scope>
    <source>
        <strain evidence="3">cv. G1812</strain>
    </source>
</reference>
<dbReference type="Gene3D" id="1.10.260.40">
    <property type="entry name" value="lambda repressor-like DNA-binding domains"/>
    <property type="match status" value="1"/>
</dbReference>
<dbReference type="PANTHER" id="PTHR47169">
    <property type="entry name" value="OS01G0541250 PROTEIN"/>
    <property type="match status" value="1"/>
</dbReference>
<dbReference type="PANTHER" id="PTHR47169:SF2">
    <property type="entry name" value="OS01G0541250 PROTEIN"/>
    <property type="match status" value="1"/>
</dbReference>
<evidence type="ECO:0000259" key="1">
    <source>
        <dbReference type="Pfam" id="PF01498"/>
    </source>
</evidence>
<feature type="domain" description="DUF7769" evidence="2">
    <location>
        <begin position="1"/>
        <end position="38"/>
    </location>
</feature>
<dbReference type="InterPro" id="IPR002492">
    <property type="entry name" value="Transposase_Tc1-like"/>
</dbReference>
<feature type="domain" description="Transposase Tc1-like" evidence="1">
    <location>
        <begin position="66"/>
        <end position="124"/>
    </location>
</feature>
<dbReference type="InterPro" id="IPR056671">
    <property type="entry name" value="DUF7769"/>
</dbReference>
<dbReference type="GO" id="GO:0003677">
    <property type="term" value="F:DNA binding"/>
    <property type="evidence" value="ECO:0007669"/>
    <property type="project" value="InterPro"/>
</dbReference>
<reference evidence="4" key="1">
    <citation type="journal article" date="2013" name="Nature">
        <title>Draft genome of the wheat A-genome progenitor Triticum urartu.</title>
        <authorList>
            <person name="Ling H.Q."/>
            <person name="Zhao S."/>
            <person name="Liu D."/>
            <person name="Wang J."/>
            <person name="Sun H."/>
            <person name="Zhang C."/>
            <person name="Fan H."/>
            <person name="Li D."/>
            <person name="Dong L."/>
            <person name="Tao Y."/>
            <person name="Gao C."/>
            <person name="Wu H."/>
            <person name="Li Y."/>
            <person name="Cui Y."/>
            <person name="Guo X."/>
            <person name="Zheng S."/>
            <person name="Wang B."/>
            <person name="Yu K."/>
            <person name="Liang Q."/>
            <person name="Yang W."/>
            <person name="Lou X."/>
            <person name="Chen J."/>
            <person name="Feng M."/>
            <person name="Jian J."/>
            <person name="Zhang X."/>
            <person name="Luo G."/>
            <person name="Jiang Y."/>
            <person name="Liu J."/>
            <person name="Wang Z."/>
            <person name="Sha Y."/>
            <person name="Zhang B."/>
            <person name="Wu H."/>
            <person name="Tang D."/>
            <person name="Shen Q."/>
            <person name="Xue P."/>
            <person name="Zou S."/>
            <person name="Wang X."/>
            <person name="Liu X."/>
            <person name="Wang F."/>
            <person name="Yang Y."/>
            <person name="An X."/>
            <person name="Dong Z."/>
            <person name="Zhang K."/>
            <person name="Zhang X."/>
            <person name="Luo M.C."/>
            <person name="Dvorak J."/>
            <person name="Tong Y."/>
            <person name="Wang J."/>
            <person name="Yang H."/>
            <person name="Li Z."/>
            <person name="Wang D."/>
            <person name="Zhang A."/>
            <person name="Wang J."/>
        </authorList>
    </citation>
    <scope>NUCLEOTIDE SEQUENCE</scope>
    <source>
        <strain evidence="4">cv. G1812</strain>
    </source>
</reference>
<evidence type="ECO:0000259" key="2">
    <source>
        <dbReference type="Pfam" id="PF24964"/>
    </source>
</evidence>